<sequence>MEAAGTALAVASLVGKTVFAIADISSGYKSAYPELARVENNLVSIREVLDRLPRDGHSVFDNVLNDLAKNVRDIQGFVDKRVRKAGARSLLVKLGWHGDRVKLERMEAALETSKSTLMIAIQACQLASKDADRKELVAGLKLSMQETIRKVSGYEFGSARIQDIRAHLDSVSRSLQERRRGSGAAGTVAELDMGKPLTTWPTFEAWLDSFAPSQDDVERDEKALAEGQGRQAEQGGGVDTEFNVANGTHGQERDPNLEQRLVKVCIVGLEGAACSMARIMTLSPQTEIAEVLETLHREAQRG</sequence>
<reference evidence="2" key="2">
    <citation type="submission" date="2023-06" db="EMBL/GenBank/DDBJ databases">
        <authorList>
            <consortium name="Lawrence Berkeley National Laboratory"/>
            <person name="Haridas S."/>
            <person name="Hensen N."/>
            <person name="Bonometti L."/>
            <person name="Westerberg I."/>
            <person name="Brannstrom I.O."/>
            <person name="Guillou S."/>
            <person name="Cros-Aarteil S."/>
            <person name="Calhoun S."/>
            <person name="Kuo A."/>
            <person name="Mondo S."/>
            <person name="Pangilinan J."/>
            <person name="Riley R."/>
            <person name="Labutti K."/>
            <person name="Andreopoulos B."/>
            <person name="Lipzen A."/>
            <person name="Chen C."/>
            <person name="Yanf M."/>
            <person name="Daum C."/>
            <person name="Ng V."/>
            <person name="Clum A."/>
            <person name="Steindorff A."/>
            <person name="Ohm R."/>
            <person name="Martin F."/>
            <person name="Silar P."/>
            <person name="Natvig D."/>
            <person name="Lalanne C."/>
            <person name="Gautier V."/>
            <person name="Ament-Velasquez S.L."/>
            <person name="Kruys A."/>
            <person name="Hutchinson M.I."/>
            <person name="Powell A.J."/>
            <person name="Barry K."/>
            <person name="Miller A.N."/>
            <person name="Grigoriev I.V."/>
            <person name="Debuchy R."/>
            <person name="Gladieux P."/>
            <person name="Thoren M.H."/>
            <person name="Johannesson H."/>
        </authorList>
    </citation>
    <scope>NUCLEOTIDE SEQUENCE</scope>
    <source>
        <strain evidence="2">CBS 168.71</strain>
    </source>
</reference>
<dbReference type="AlphaFoldDB" id="A0AAE0LT87"/>
<keyword evidence="3" id="KW-1185">Reference proteome</keyword>
<dbReference type="EMBL" id="JAUEPN010000003">
    <property type="protein sequence ID" value="KAK3296672.1"/>
    <property type="molecule type" value="Genomic_DNA"/>
</dbReference>
<evidence type="ECO:0008006" key="4">
    <source>
        <dbReference type="Google" id="ProtNLM"/>
    </source>
</evidence>
<protein>
    <recommendedName>
        <fullName evidence="4">Fungal N-terminal domain-containing protein</fullName>
    </recommendedName>
</protein>
<comment type="caution">
    <text evidence="2">The sequence shown here is derived from an EMBL/GenBank/DDBJ whole genome shotgun (WGS) entry which is preliminary data.</text>
</comment>
<proteinExistence type="predicted"/>
<dbReference type="RefSeq" id="XP_062660186.1">
    <property type="nucleotide sequence ID" value="XM_062803370.1"/>
</dbReference>
<gene>
    <name evidence="2" type="ORF">B0H64DRAFT_390067</name>
</gene>
<accession>A0AAE0LT87</accession>
<organism evidence="2 3">
    <name type="scientific">Chaetomium fimeti</name>
    <dbReference type="NCBI Taxonomy" id="1854472"/>
    <lineage>
        <taxon>Eukaryota</taxon>
        <taxon>Fungi</taxon>
        <taxon>Dikarya</taxon>
        <taxon>Ascomycota</taxon>
        <taxon>Pezizomycotina</taxon>
        <taxon>Sordariomycetes</taxon>
        <taxon>Sordariomycetidae</taxon>
        <taxon>Sordariales</taxon>
        <taxon>Chaetomiaceae</taxon>
        <taxon>Chaetomium</taxon>
    </lineage>
</organism>
<dbReference type="GeneID" id="87840318"/>
<dbReference type="Proteomes" id="UP001278766">
    <property type="component" value="Unassembled WGS sequence"/>
</dbReference>
<evidence type="ECO:0000256" key="1">
    <source>
        <dbReference type="SAM" id="MobiDB-lite"/>
    </source>
</evidence>
<name>A0AAE0LT87_9PEZI</name>
<evidence type="ECO:0000313" key="2">
    <source>
        <dbReference type="EMBL" id="KAK3296672.1"/>
    </source>
</evidence>
<reference evidence="2" key="1">
    <citation type="journal article" date="2023" name="Mol. Phylogenet. Evol.">
        <title>Genome-scale phylogeny and comparative genomics of the fungal order Sordariales.</title>
        <authorList>
            <person name="Hensen N."/>
            <person name="Bonometti L."/>
            <person name="Westerberg I."/>
            <person name="Brannstrom I.O."/>
            <person name="Guillou S."/>
            <person name="Cros-Aarteil S."/>
            <person name="Calhoun S."/>
            <person name="Haridas S."/>
            <person name="Kuo A."/>
            <person name="Mondo S."/>
            <person name="Pangilinan J."/>
            <person name="Riley R."/>
            <person name="LaButti K."/>
            <person name="Andreopoulos B."/>
            <person name="Lipzen A."/>
            <person name="Chen C."/>
            <person name="Yan M."/>
            <person name="Daum C."/>
            <person name="Ng V."/>
            <person name="Clum A."/>
            <person name="Steindorff A."/>
            <person name="Ohm R.A."/>
            <person name="Martin F."/>
            <person name="Silar P."/>
            <person name="Natvig D.O."/>
            <person name="Lalanne C."/>
            <person name="Gautier V."/>
            <person name="Ament-Velasquez S.L."/>
            <person name="Kruys A."/>
            <person name="Hutchinson M.I."/>
            <person name="Powell A.J."/>
            <person name="Barry K."/>
            <person name="Miller A.N."/>
            <person name="Grigoriev I.V."/>
            <person name="Debuchy R."/>
            <person name="Gladieux P."/>
            <person name="Hiltunen Thoren M."/>
            <person name="Johannesson H."/>
        </authorList>
    </citation>
    <scope>NUCLEOTIDE SEQUENCE</scope>
    <source>
        <strain evidence="2">CBS 168.71</strain>
    </source>
</reference>
<feature type="region of interest" description="Disordered" evidence="1">
    <location>
        <begin position="225"/>
        <end position="255"/>
    </location>
</feature>
<evidence type="ECO:0000313" key="3">
    <source>
        <dbReference type="Proteomes" id="UP001278766"/>
    </source>
</evidence>